<dbReference type="Proteomes" id="UP000215861">
    <property type="component" value="Unassembled WGS sequence"/>
</dbReference>
<dbReference type="InterPro" id="IPR009003">
    <property type="entry name" value="Peptidase_S1_PA"/>
</dbReference>
<name>A0A267AUC1_PSEFR</name>
<dbReference type="AlphaFoldDB" id="A0A267AUC1"/>
<evidence type="ECO:0000313" key="1">
    <source>
        <dbReference type="EMBL" id="PAA15991.1"/>
    </source>
</evidence>
<reference evidence="1 2" key="1">
    <citation type="submission" date="2017-08" db="EMBL/GenBank/DDBJ databases">
        <title>Genomic and metabolic characterisation of spoilage-associated Pseudomonas species.</title>
        <authorList>
            <person name="Stanborough T."/>
            <person name="Fegan N."/>
            <person name="Powell S.M."/>
            <person name="Singh T."/>
            <person name="Tamplin M.L."/>
            <person name="Chandry P.S."/>
        </authorList>
    </citation>
    <scope>NUCLEOTIDE SEQUENCE [LARGE SCALE GENOMIC DNA]</scope>
    <source>
        <strain evidence="1 2">F1801</strain>
    </source>
</reference>
<evidence type="ECO:0008006" key="3">
    <source>
        <dbReference type="Google" id="ProtNLM"/>
    </source>
</evidence>
<proteinExistence type="predicted"/>
<accession>A0A267AUC1</accession>
<evidence type="ECO:0000313" key="2">
    <source>
        <dbReference type="Proteomes" id="UP000215861"/>
    </source>
</evidence>
<gene>
    <name evidence="1" type="ORF">CJU81_01725</name>
</gene>
<dbReference type="EMBL" id="NQKQ01000001">
    <property type="protein sequence ID" value="PAA15991.1"/>
    <property type="molecule type" value="Genomic_DNA"/>
</dbReference>
<comment type="caution">
    <text evidence="1">The sequence shown here is derived from an EMBL/GenBank/DDBJ whole genome shotgun (WGS) entry which is preliminary data.</text>
</comment>
<dbReference type="SUPFAM" id="SSF50494">
    <property type="entry name" value="Trypsin-like serine proteases"/>
    <property type="match status" value="1"/>
</dbReference>
<protein>
    <recommendedName>
        <fullName evidence="3">Peptidase S1 domain-containing protein</fullName>
    </recommendedName>
</protein>
<organism evidence="1 2">
    <name type="scientific">Pseudomonas fragi</name>
    <dbReference type="NCBI Taxonomy" id="296"/>
    <lineage>
        <taxon>Bacteria</taxon>
        <taxon>Pseudomonadati</taxon>
        <taxon>Pseudomonadota</taxon>
        <taxon>Gammaproteobacteria</taxon>
        <taxon>Pseudomonadales</taxon>
        <taxon>Pseudomonadaceae</taxon>
        <taxon>Pseudomonas</taxon>
    </lineage>
</organism>
<sequence>MPASAKNFDQGVIDHAAPLFLNNSMGQNSHWSGIGTFSAKNTCNATLIDTRSHQSDGPAYVLTSGHCFERPYQQLIATDTDVNVAISFNNFQDTRQNRSVYTIKRVNWQSLQGTNLAIAELDAPLSRLIANGIHPLKMGHTPKTAISALLVGASYTQANALALRSCLLQTSADTLAFPSVWSNALTSQCNITTQSLSGSPMLDRESNTIIAVLGTVPLRQNAHNRCNESAPCEVIGGIAQAQQLNTQYSHTLENLSNCWKNGVLNTDPGYCSLYPATITTLSAPKPVQHYLPALPGDKHPAIFPTWDVKFSISAPFYRYKIVDRSEHCQNPADYSVAFSSSHAHITAPVGEKAGVSMLCLLGVSSENQGPLWGDLMNVRVLAVNLEEQGRAWKPAISATGYGFERPQWTELTLKRDAHFNTRYFVKSGPPASTECGSQEGYRPLADEVFEDDMFKIVRQAQPTQHCLYSHNIRNDQSAVVSYLMNKKP</sequence>